<dbReference type="PROSITE" id="PS00141">
    <property type="entry name" value="ASP_PROTEASE"/>
    <property type="match status" value="1"/>
</dbReference>
<evidence type="ECO:0000313" key="4">
    <source>
        <dbReference type="Proteomes" id="UP000248857"/>
    </source>
</evidence>
<dbReference type="RefSeq" id="WP_110985330.1">
    <property type="nucleotide sequence ID" value="NZ_CAWNWM010000003.1"/>
</dbReference>
<dbReference type="InterPro" id="IPR021109">
    <property type="entry name" value="Peptidase_aspartic_dom_sf"/>
</dbReference>
<dbReference type="InterPro" id="IPR034122">
    <property type="entry name" value="Retropepsin-like_bacterial"/>
</dbReference>
<dbReference type="CDD" id="cd05483">
    <property type="entry name" value="retropepsin_like_bacteria"/>
    <property type="match status" value="2"/>
</dbReference>
<dbReference type="GO" id="GO:0006508">
    <property type="term" value="P:proteolysis"/>
    <property type="evidence" value="ECO:0007669"/>
    <property type="project" value="InterPro"/>
</dbReference>
<dbReference type="Pfam" id="PF13975">
    <property type="entry name" value="gag-asp_proteas"/>
    <property type="match status" value="1"/>
</dbReference>
<gene>
    <name evidence="3" type="ORF">C1752_01369</name>
</gene>
<dbReference type="Proteomes" id="UP000248857">
    <property type="component" value="Unassembled WGS sequence"/>
</dbReference>
<organism evidence="3 4">
    <name type="scientific">Acaryochloris thomasi RCC1774</name>
    <dbReference type="NCBI Taxonomy" id="1764569"/>
    <lineage>
        <taxon>Bacteria</taxon>
        <taxon>Bacillati</taxon>
        <taxon>Cyanobacteriota</taxon>
        <taxon>Cyanophyceae</taxon>
        <taxon>Acaryochloridales</taxon>
        <taxon>Acaryochloridaceae</taxon>
        <taxon>Acaryochloris</taxon>
        <taxon>Acaryochloris thomasi</taxon>
    </lineage>
</organism>
<dbReference type="AlphaFoldDB" id="A0A2W1JSR6"/>
<dbReference type="Gene3D" id="2.40.70.10">
    <property type="entry name" value="Acid Proteases"/>
    <property type="match status" value="2"/>
</dbReference>
<dbReference type="OrthoDB" id="947490at2"/>
<comment type="caution">
    <text evidence="3">The sequence shown here is derived from an EMBL/GenBank/DDBJ whole genome shotgun (WGS) entry which is preliminary data.</text>
</comment>
<dbReference type="PROSITE" id="PS50175">
    <property type="entry name" value="ASP_PROT_RETROV"/>
    <property type="match status" value="1"/>
</dbReference>
<proteinExistence type="predicted"/>
<dbReference type="Pfam" id="PF13650">
    <property type="entry name" value="Asp_protease_2"/>
    <property type="match status" value="1"/>
</dbReference>
<dbReference type="InterPro" id="IPR001995">
    <property type="entry name" value="Peptidase_A2_cat"/>
</dbReference>
<accession>A0A2W1JSR6</accession>
<dbReference type="SUPFAM" id="SSF50630">
    <property type="entry name" value="Acid proteases"/>
    <property type="match status" value="2"/>
</dbReference>
<evidence type="ECO:0000256" key="1">
    <source>
        <dbReference type="ARBA" id="ARBA00022801"/>
    </source>
</evidence>
<keyword evidence="4" id="KW-1185">Reference proteome</keyword>
<keyword evidence="1" id="KW-0378">Hydrolase</keyword>
<protein>
    <recommendedName>
        <fullName evidence="2">Peptidase A2 domain-containing protein</fullName>
    </recommendedName>
</protein>
<dbReference type="GO" id="GO:0004190">
    <property type="term" value="F:aspartic-type endopeptidase activity"/>
    <property type="evidence" value="ECO:0007669"/>
    <property type="project" value="InterPro"/>
</dbReference>
<feature type="domain" description="Peptidase A2" evidence="2">
    <location>
        <begin position="231"/>
        <end position="309"/>
    </location>
</feature>
<evidence type="ECO:0000259" key="2">
    <source>
        <dbReference type="PROSITE" id="PS50175"/>
    </source>
</evidence>
<reference evidence="3 4" key="1">
    <citation type="journal article" date="2018" name="Sci. Rep.">
        <title>A novel species of the marine cyanobacterium Acaryochloris with a unique pigment content and lifestyle.</title>
        <authorList>
            <person name="Partensky F."/>
            <person name="Six C."/>
            <person name="Ratin M."/>
            <person name="Garczarek L."/>
            <person name="Vaulot D."/>
            <person name="Probert I."/>
            <person name="Calteau A."/>
            <person name="Gourvil P."/>
            <person name="Marie D."/>
            <person name="Grebert T."/>
            <person name="Bouchier C."/>
            <person name="Le Panse S."/>
            <person name="Gachenot M."/>
            <person name="Rodriguez F."/>
            <person name="Garrido J.L."/>
        </authorList>
    </citation>
    <scope>NUCLEOTIDE SEQUENCE [LARGE SCALE GENOMIC DNA]</scope>
    <source>
        <strain evidence="3 4">RCC1774</strain>
    </source>
</reference>
<evidence type="ECO:0000313" key="3">
    <source>
        <dbReference type="EMBL" id="PZD74205.1"/>
    </source>
</evidence>
<name>A0A2W1JSR6_9CYAN</name>
<dbReference type="InterPro" id="IPR001969">
    <property type="entry name" value="Aspartic_peptidase_AS"/>
</dbReference>
<sequence>MNYQRLQTLLISLAWSFPLGAWTGGAALAQRSEQRTAVPSSQRELPLRAIVQLQGLNVPPPQTQGSAVLSLQPLTGTRVYTVPVSLGNYRGRFLLDTGASTSMVTAATVQQLQLQGRPVPQERLDLAVAGDDCPDLKANLYQLPQLSMQGVQVQGLSTLKFNSTVIPDALSGVLGMDVLKFFDLQLNPQQQSLQLRPATPLPPEWRSRAVPLQEKLGVMLAQVQVNDRGPFTFLLDTAADSTFISPDVALQANLDAAGYRPIQIRGFCGIEEAQASQLKSVQLQNHWQSDLDTIVLSSSSILSVLGVDGILGQNFLDQYQQYWRFTQDPAGQFDGSLLLFPLPQR</sequence>
<dbReference type="EMBL" id="PQWO01000003">
    <property type="protein sequence ID" value="PZD74205.1"/>
    <property type="molecule type" value="Genomic_DNA"/>
</dbReference>